<keyword evidence="3" id="KW-1185">Reference proteome</keyword>
<dbReference type="RefSeq" id="WP_377302929.1">
    <property type="nucleotide sequence ID" value="NZ_CP180191.1"/>
</dbReference>
<gene>
    <name evidence="2" type="ORF">ACFOEN_08360</name>
</gene>
<organism evidence="2 3">
    <name type="scientific">Piscinibacterium candidicorallinum</name>
    <dbReference type="NCBI Taxonomy" id="1793872"/>
    <lineage>
        <taxon>Bacteria</taxon>
        <taxon>Pseudomonadati</taxon>
        <taxon>Pseudomonadota</taxon>
        <taxon>Betaproteobacteria</taxon>
        <taxon>Burkholderiales</taxon>
        <taxon>Piscinibacterium</taxon>
    </lineage>
</organism>
<keyword evidence="1" id="KW-0732">Signal</keyword>
<dbReference type="Proteomes" id="UP001595556">
    <property type="component" value="Unassembled WGS sequence"/>
</dbReference>
<feature type="chain" id="PRO_5045180038" description="DUF3108 domain-containing protein" evidence="1">
    <location>
        <begin position="23"/>
        <end position="281"/>
    </location>
</feature>
<proteinExistence type="predicted"/>
<dbReference type="EMBL" id="JBHRTI010000004">
    <property type="protein sequence ID" value="MFC3147653.1"/>
    <property type="molecule type" value="Genomic_DNA"/>
</dbReference>
<protein>
    <recommendedName>
        <fullName evidence="4">DUF3108 domain-containing protein</fullName>
    </recommendedName>
</protein>
<evidence type="ECO:0000313" key="3">
    <source>
        <dbReference type="Proteomes" id="UP001595556"/>
    </source>
</evidence>
<evidence type="ECO:0008006" key="4">
    <source>
        <dbReference type="Google" id="ProtNLM"/>
    </source>
</evidence>
<name>A0ABV7H4U7_9BURK</name>
<comment type="caution">
    <text evidence="2">The sequence shown here is derived from an EMBL/GenBank/DDBJ whole genome shotgun (WGS) entry which is preliminary data.</text>
</comment>
<evidence type="ECO:0000256" key="1">
    <source>
        <dbReference type="SAM" id="SignalP"/>
    </source>
</evidence>
<accession>A0ABV7H4U7</accession>
<sequence>MRTLLLHALITATLCLAPPAHARDLKAIPPGELQQTTPGWSVTGRYGWMPDKKALRFGEFSTSARKITSNERVRSDCNRGCWRVDLLDWMETGTPQRRSKRVDMRFTQNGPAGLSARVTAVDRLDTQERVSVSKLFGKETTSTRVLHAEASFAGTIDVLRGEDTPAASWRFLMIAEGSEFMPIGAVEGESGWAEDADGKRISMRALTAIEDPRRPGQALRIPFSTTVGVAFEYDNLAVGAVSLVNNGHVWLHPDEKALPADIRIVIAALASTFLARRDAEL</sequence>
<feature type="signal peptide" evidence="1">
    <location>
        <begin position="1"/>
        <end position="22"/>
    </location>
</feature>
<reference evidence="3" key="1">
    <citation type="journal article" date="2019" name="Int. J. Syst. Evol. Microbiol.">
        <title>The Global Catalogue of Microorganisms (GCM) 10K type strain sequencing project: providing services to taxonomists for standard genome sequencing and annotation.</title>
        <authorList>
            <consortium name="The Broad Institute Genomics Platform"/>
            <consortium name="The Broad Institute Genome Sequencing Center for Infectious Disease"/>
            <person name="Wu L."/>
            <person name="Ma J."/>
        </authorList>
    </citation>
    <scope>NUCLEOTIDE SEQUENCE [LARGE SCALE GENOMIC DNA]</scope>
    <source>
        <strain evidence="3">KCTC 52168</strain>
    </source>
</reference>
<evidence type="ECO:0000313" key="2">
    <source>
        <dbReference type="EMBL" id="MFC3147653.1"/>
    </source>
</evidence>